<dbReference type="eggNOG" id="KOG4197">
    <property type="taxonomic scope" value="Eukaryota"/>
</dbReference>
<organism evidence="2 3">
    <name type="scientific">Brassica oleracea var. oleracea</name>
    <dbReference type="NCBI Taxonomy" id="109376"/>
    <lineage>
        <taxon>Eukaryota</taxon>
        <taxon>Viridiplantae</taxon>
        <taxon>Streptophyta</taxon>
        <taxon>Embryophyta</taxon>
        <taxon>Tracheophyta</taxon>
        <taxon>Spermatophyta</taxon>
        <taxon>Magnoliopsida</taxon>
        <taxon>eudicotyledons</taxon>
        <taxon>Gunneridae</taxon>
        <taxon>Pentapetalae</taxon>
        <taxon>rosids</taxon>
        <taxon>malvids</taxon>
        <taxon>Brassicales</taxon>
        <taxon>Brassicaceae</taxon>
        <taxon>Brassiceae</taxon>
        <taxon>Brassica</taxon>
    </lineage>
</organism>
<evidence type="ECO:0000313" key="2">
    <source>
        <dbReference type="EnsemblPlants" id="Bo01038s030.1"/>
    </source>
</evidence>
<feature type="transmembrane region" description="Helical" evidence="1">
    <location>
        <begin position="48"/>
        <end position="71"/>
    </location>
</feature>
<evidence type="ECO:0000256" key="1">
    <source>
        <dbReference type="SAM" id="Phobius"/>
    </source>
</evidence>
<keyword evidence="1" id="KW-0472">Membrane</keyword>
<keyword evidence="1" id="KW-1133">Transmembrane helix</keyword>
<proteinExistence type="predicted"/>
<keyword evidence="3" id="KW-1185">Reference proteome</keyword>
<dbReference type="Proteomes" id="UP000032141">
    <property type="component" value="Unassembled WGS sequence"/>
</dbReference>
<dbReference type="HOGENOM" id="CLU_1134909_0_0_1"/>
<evidence type="ECO:0000313" key="3">
    <source>
        <dbReference type="Proteomes" id="UP000032141"/>
    </source>
</evidence>
<dbReference type="OMA" id="NIIVGWW"/>
<keyword evidence="1" id="KW-0812">Transmembrane</keyword>
<dbReference type="EnsemblPlants" id="Bo01038s030.1">
    <property type="protein sequence ID" value="Bo01038s030.1"/>
    <property type="gene ID" value="Bo01038s030"/>
</dbReference>
<dbReference type="Gramene" id="Bo01038s030.1">
    <property type="protein sequence ID" value="Bo01038s030.1"/>
    <property type="gene ID" value="Bo01038s030"/>
</dbReference>
<dbReference type="AlphaFoldDB" id="A0A0D2ZT54"/>
<accession>A0A0D2ZT54</accession>
<sequence length="245" mass="27064">MVRTGTQRFIGARLNSRISSTVAIQSRSSSAERSKGVSIFCCGCGKQVCFFIVFFIVVVFTFNIIVGWWWWLLNSKVVEGGGDRGQLGLKLSDGIQVISASVRTGARLVLAMMNGKKIEERSKALIPTWRNVSTVTQLKSKGIMMLHQVSKDIPRTFCSVSPLIRTTLPTEESDPNSIPHRLLSIITKPNWHKSPSLKQMVPSIRPTHVSSLFSLDLDPKTALNFSHLDLSEPQIKASTPTPPSS</sequence>
<reference evidence="2" key="1">
    <citation type="journal article" date="2014" name="Genome Biol.">
        <title>Transcriptome and methylome profiling reveals relics of genome dominance in the mesopolyploid Brassica oleracea.</title>
        <authorList>
            <person name="Parkin I.A."/>
            <person name="Koh C."/>
            <person name="Tang H."/>
            <person name="Robinson S.J."/>
            <person name="Kagale S."/>
            <person name="Clarke W.E."/>
            <person name="Town C.D."/>
            <person name="Nixon J."/>
            <person name="Krishnakumar V."/>
            <person name="Bidwell S.L."/>
            <person name="Denoeud F."/>
            <person name="Belcram H."/>
            <person name="Links M.G."/>
            <person name="Just J."/>
            <person name="Clarke C."/>
            <person name="Bender T."/>
            <person name="Huebert T."/>
            <person name="Mason A.S."/>
            <person name="Pires J.C."/>
            <person name="Barker G."/>
            <person name="Moore J."/>
            <person name="Walley P.G."/>
            <person name="Manoli S."/>
            <person name="Batley J."/>
            <person name="Edwards D."/>
            <person name="Nelson M.N."/>
            <person name="Wang X."/>
            <person name="Paterson A.H."/>
            <person name="King G."/>
            <person name="Bancroft I."/>
            <person name="Chalhoub B."/>
            <person name="Sharpe A.G."/>
        </authorList>
    </citation>
    <scope>NUCLEOTIDE SEQUENCE [LARGE SCALE GENOMIC DNA]</scope>
    <source>
        <strain evidence="2">cv. TO1000</strain>
    </source>
</reference>
<reference evidence="2" key="2">
    <citation type="submission" date="2015-06" db="UniProtKB">
        <authorList>
            <consortium name="EnsemblPlants"/>
        </authorList>
    </citation>
    <scope>IDENTIFICATION</scope>
</reference>
<name>A0A0D2ZT54_BRAOL</name>
<protein>
    <submittedName>
        <fullName evidence="2">Uncharacterized protein</fullName>
    </submittedName>
</protein>